<dbReference type="Proteomes" id="UP000466445">
    <property type="component" value="Chromosome"/>
</dbReference>
<evidence type="ECO:0000313" key="2">
    <source>
        <dbReference type="Proteomes" id="UP000466445"/>
    </source>
</evidence>
<evidence type="ECO:0000313" key="1">
    <source>
        <dbReference type="EMBL" id="BBY60371.1"/>
    </source>
</evidence>
<keyword evidence="2" id="KW-1185">Reference proteome</keyword>
<reference evidence="1 2" key="1">
    <citation type="journal article" date="2019" name="Emerg. Microbes Infect.">
        <title>Comprehensive subspecies identification of 175 nontuberculous mycobacteria species based on 7547 genomic profiles.</title>
        <authorList>
            <person name="Matsumoto Y."/>
            <person name="Kinjo T."/>
            <person name="Motooka D."/>
            <person name="Nabeya D."/>
            <person name="Jung N."/>
            <person name="Uechi K."/>
            <person name="Horii T."/>
            <person name="Iida T."/>
            <person name="Fujita J."/>
            <person name="Nakamura S."/>
        </authorList>
    </citation>
    <scope>NUCLEOTIDE SEQUENCE [LARGE SCALE GENOMIC DNA]</scope>
    <source>
        <strain evidence="1 2">JCM 30395</strain>
    </source>
</reference>
<gene>
    <name evidence="1" type="ORF">MSAR_35070</name>
</gene>
<dbReference type="KEGG" id="msar:MSAR_35070"/>
<sequence>MGKTSLVKPKEKVMRASNQFADATTGVVYIHASPAAVCPHVEWALSSTLNARANLKWTPQPAMPGQLRAVTNWTGPVGTGARLTNALRSWSVLRFEVTEDPSAGVDGERFCHTPQLGLWAGAMSANGDTMVGEMRLRDMMAAGADSLAAELDTVLGTAWDEALEPYRDGGDGGEVSWLSRGVG</sequence>
<dbReference type="InterPro" id="IPR021491">
    <property type="entry name" value="DUF3145"/>
</dbReference>
<dbReference type="AlphaFoldDB" id="A0A7I7SVQ4"/>
<organism evidence="1 2">
    <name type="scientific">Mycolicibacterium sarraceniae</name>
    <dbReference type="NCBI Taxonomy" id="1534348"/>
    <lineage>
        <taxon>Bacteria</taxon>
        <taxon>Bacillati</taxon>
        <taxon>Actinomycetota</taxon>
        <taxon>Actinomycetes</taxon>
        <taxon>Mycobacteriales</taxon>
        <taxon>Mycobacteriaceae</taxon>
        <taxon>Mycolicibacterium</taxon>
    </lineage>
</organism>
<name>A0A7I7SVQ4_9MYCO</name>
<proteinExistence type="predicted"/>
<dbReference type="EMBL" id="AP022595">
    <property type="protein sequence ID" value="BBY60371.1"/>
    <property type="molecule type" value="Genomic_DNA"/>
</dbReference>
<evidence type="ECO:0008006" key="3">
    <source>
        <dbReference type="Google" id="ProtNLM"/>
    </source>
</evidence>
<dbReference type="Pfam" id="PF11343">
    <property type="entry name" value="DUF3145"/>
    <property type="match status" value="1"/>
</dbReference>
<protein>
    <recommendedName>
        <fullName evidence="3">DUF3145 domain-containing protein</fullName>
    </recommendedName>
</protein>
<accession>A0A7I7SVQ4</accession>